<evidence type="ECO:0000256" key="14">
    <source>
        <dbReference type="ARBA" id="ARBA00025227"/>
    </source>
</evidence>
<dbReference type="GO" id="GO:0005525">
    <property type="term" value="F:GTP binding"/>
    <property type="evidence" value="ECO:0007669"/>
    <property type="project" value="UniProtKB-UniRule"/>
</dbReference>
<dbReference type="Pfam" id="PF07650">
    <property type="entry name" value="KH_2"/>
    <property type="match status" value="1"/>
</dbReference>
<feature type="region of interest" description="G3" evidence="16">
    <location>
        <begin position="151"/>
        <end position="154"/>
    </location>
</feature>
<evidence type="ECO:0000256" key="9">
    <source>
        <dbReference type="ARBA" id="ARBA00022884"/>
    </source>
</evidence>
<evidence type="ECO:0000256" key="10">
    <source>
        <dbReference type="ARBA" id="ARBA00022946"/>
    </source>
</evidence>
<evidence type="ECO:0000313" key="18">
    <source>
        <dbReference type="Ensembl" id="ENSXETP00000042501"/>
    </source>
</evidence>
<dbReference type="GO" id="GO:0000028">
    <property type="term" value="P:ribosomal small subunit assembly"/>
    <property type="evidence" value="ECO:0000318"/>
    <property type="project" value="GO_Central"/>
</dbReference>
<dbReference type="InterPro" id="IPR015946">
    <property type="entry name" value="KH_dom-like_a/b"/>
</dbReference>
<dbReference type="PRINTS" id="PR00326">
    <property type="entry name" value="GTP1OBG"/>
</dbReference>
<dbReference type="Xenbase" id="XB-GENE-5887346">
    <property type="gene designation" value="eral1"/>
</dbReference>
<keyword evidence="8" id="KW-0999">Mitochondrion inner membrane</keyword>
<dbReference type="InterPro" id="IPR004044">
    <property type="entry name" value="KH_dom_type_2"/>
</dbReference>
<keyword evidence="12 16" id="KW-0342">GTP-binding</keyword>
<accession>F6WY27</accession>
<dbReference type="Proteomes" id="UP000008143">
    <property type="component" value="Chromosome 3"/>
</dbReference>
<dbReference type="SUPFAM" id="SSF52540">
    <property type="entry name" value="P-loop containing nucleoside triphosphate hydrolases"/>
    <property type="match status" value="1"/>
</dbReference>
<dbReference type="GO" id="GO:0043024">
    <property type="term" value="F:ribosomal small subunit binding"/>
    <property type="evidence" value="ECO:0000318"/>
    <property type="project" value="GO_Central"/>
</dbReference>
<feature type="domain" description="Era-type G" evidence="17">
    <location>
        <begin position="96"/>
        <end position="337"/>
    </location>
</feature>
<dbReference type="AlphaFoldDB" id="F6WY27"/>
<dbReference type="PROSITE" id="PS51713">
    <property type="entry name" value="G_ERA"/>
    <property type="match status" value="1"/>
</dbReference>
<dbReference type="AGR" id="Xenbase:XB-GENE-5887346"/>
<comment type="function">
    <text evidence="14">Probable GTPase that plays a role in the mitochondrial ribosomal small subunit assembly. Specifically binds the 12S mitochondrial rRNA (12S mt-rRNA) to a 33 nucleotide section delineating the 3' terminal stem-loop region. May act as a chaperone that protects the 12S mt-rRNA on the 28S mitoribosomal subunit during ribosomal small subunit assembly.</text>
</comment>
<evidence type="ECO:0000256" key="2">
    <source>
        <dbReference type="ARBA" id="ARBA00004637"/>
    </source>
</evidence>
<dbReference type="GO" id="GO:0005743">
    <property type="term" value="C:mitochondrial inner membrane"/>
    <property type="evidence" value="ECO:0007669"/>
    <property type="project" value="UniProtKB-SubCell"/>
</dbReference>
<dbReference type="FunFam" id="3.30.300.20:FF:000016">
    <property type="entry name" value="GTPase Era, mitochondrial isoform 1"/>
    <property type="match status" value="1"/>
</dbReference>
<evidence type="ECO:0000256" key="12">
    <source>
        <dbReference type="ARBA" id="ARBA00023134"/>
    </source>
</evidence>
<reference evidence="18" key="2">
    <citation type="submission" date="2011-06" db="UniProtKB">
        <authorList>
            <consortium name="Ensembl"/>
        </authorList>
    </citation>
    <scope>IDENTIFICATION</scope>
</reference>
<evidence type="ECO:0000256" key="6">
    <source>
        <dbReference type="ARBA" id="ARBA00022730"/>
    </source>
</evidence>
<dbReference type="OMA" id="WAEVDVI"/>
<feature type="region of interest" description="G5" evidence="16">
    <location>
        <begin position="316"/>
        <end position="318"/>
    </location>
</feature>
<evidence type="ECO:0000313" key="21">
    <source>
        <dbReference type="Xenbase" id="XB-GENE-5887346"/>
    </source>
</evidence>
<dbReference type="NCBIfam" id="TIGR00231">
    <property type="entry name" value="small_GTP"/>
    <property type="match status" value="1"/>
</dbReference>
<evidence type="ECO:0000256" key="5">
    <source>
        <dbReference type="ARBA" id="ARBA00022517"/>
    </source>
</evidence>
<sequence length="445" mass="49445">MWPSMLCSLRVCSKIIFGTSRTSVHSSLLKRRLTQTVKVLACCVHGKDSAIKHLLGVNEETTSSDHLCQHPPAVSYNQAEHDSLLIHRPDQPANAKILRIAIIGSPNAGKSTLSNQLLGRKVFPVSKKVHTTRCQAQGVITEGETQLVLLDTPGMVTTSKVKRHNLEKSLLHDPWQSMKSADLVLVLLDVSDHWTRSSLNFEVLKCLSQFQNIPSILVLNKVDLIKQKGILLDLTNQLTEGTVNSKKALIKSLPRASQGQHAKSNMASSHLSQIQDETCITESHQVTTAPIAESNQDIQDLKGKKGWPHFQDVFMLSAVNGDEVQTLKRYLLSLAKPGEWEYHSDVVTSQSPQEICNNIIREKLLEYLPQEVPYNVTQVTDLWEEGPGGELVILQTLLVQKENHAKLLIGAGGQMIKRIALEAGQDLMNVFLCEVRVRLSVKVKK</sequence>
<keyword evidence="5" id="KW-0690">Ribosome biogenesis</keyword>
<dbReference type="RefSeq" id="XP_002938122.2">
    <property type="nucleotide sequence ID" value="XM_002938076.5"/>
</dbReference>
<dbReference type="eggNOG" id="KOG1423">
    <property type="taxonomic scope" value="Eukaryota"/>
</dbReference>
<comment type="similarity">
    <text evidence="3 16">Belongs to the TRAFAC class TrmE-Era-EngA-EngB-Septin-like GTPase superfamily. Era GTPase family.</text>
</comment>
<keyword evidence="6" id="KW-0699">rRNA-binding</keyword>
<evidence type="ECO:0000256" key="15">
    <source>
        <dbReference type="ARBA" id="ARBA00030975"/>
    </source>
</evidence>
<dbReference type="InterPro" id="IPR030388">
    <property type="entry name" value="G_ERA_dom"/>
</dbReference>
<keyword evidence="10" id="KW-0809">Transit peptide</keyword>
<evidence type="ECO:0000256" key="3">
    <source>
        <dbReference type="ARBA" id="ARBA00007921"/>
    </source>
</evidence>
<evidence type="ECO:0000256" key="11">
    <source>
        <dbReference type="ARBA" id="ARBA00023128"/>
    </source>
</evidence>
<dbReference type="PANTHER" id="PTHR42698:SF1">
    <property type="entry name" value="GTPASE ERA, MITOCHONDRIAL"/>
    <property type="match status" value="1"/>
</dbReference>
<dbReference type="InterPro" id="IPR027417">
    <property type="entry name" value="P-loop_NTPase"/>
</dbReference>
<dbReference type="HOGENOM" id="CLU_038009_2_1_1"/>
<evidence type="ECO:0000256" key="1">
    <source>
        <dbReference type="ARBA" id="ARBA00004305"/>
    </source>
</evidence>
<gene>
    <name evidence="18 20 21" type="primary">eral1</name>
</gene>
<dbReference type="GeneTree" id="ENSGT00390000013800"/>
<reference evidence="20" key="3">
    <citation type="submission" date="2025-04" db="UniProtKB">
        <authorList>
            <consortium name="RefSeq"/>
        </authorList>
    </citation>
    <scope>IDENTIFICATION</scope>
    <source>
        <strain evidence="20">Nigerian</strain>
        <tissue evidence="20">Liver and blood</tissue>
    </source>
</reference>
<dbReference type="Bgee" id="ENSXETG00000019633">
    <property type="expression patterns" value="Expressed in egg cell and 13 other cell types or tissues"/>
</dbReference>
<keyword evidence="11" id="KW-0496">Mitochondrion</keyword>
<protein>
    <recommendedName>
        <fullName evidence="4">GTPase Era, mitochondrial</fullName>
    </recommendedName>
    <alternativeName>
        <fullName evidence="15">ERA-like protein 1</fullName>
    </alternativeName>
</protein>
<proteinExistence type="inferred from homology"/>
<dbReference type="GO" id="GO:0019843">
    <property type="term" value="F:rRNA binding"/>
    <property type="evidence" value="ECO:0000318"/>
    <property type="project" value="GO_Central"/>
</dbReference>
<dbReference type="Pfam" id="PF01926">
    <property type="entry name" value="MMR_HSR1"/>
    <property type="match status" value="1"/>
</dbReference>
<keyword evidence="19" id="KW-1185">Reference proteome</keyword>
<feature type="region of interest" description="G4" evidence="16">
    <location>
        <begin position="220"/>
        <end position="223"/>
    </location>
</feature>
<dbReference type="CDD" id="cd22534">
    <property type="entry name" value="KH-II_Era"/>
    <property type="match status" value="1"/>
</dbReference>
<evidence type="ECO:0000313" key="20">
    <source>
        <dbReference type="RefSeq" id="XP_002938122.2"/>
    </source>
</evidence>
<dbReference type="CTD" id="26284"/>
<dbReference type="InterPro" id="IPR006073">
    <property type="entry name" value="GTP-bd"/>
</dbReference>
<reference evidence="18" key="1">
    <citation type="journal article" date="2010" name="Science">
        <title>The genome of the Western clawed frog Xenopus tropicalis.</title>
        <authorList>
            <person name="Hellsten U."/>
            <person name="Harland R.M."/>
            <person name="Gilchrist M.J."/>
            <person name="Hendrix D."/>
            <person name="Jurka J."/>
            <person name="Kapitonov V."/>
            <person name="Ovcharenko I."/>
            <person name="Putnam N.H."/>
            <person name="Shu S."/>
            <person name="Taher L."/>
            <person name="Blitz I.L."/>
            <person name="Blumberg B."/>
            <person name="Dichmann D.S."/>
            <person name="Dubchak I."/>
            <person name="Amaya E."/>
            <person name="Detter J.C."/>
            <person name="Fletcher R."/>
            <person name="Gerhard D.S."/>
            <person name="Goodstein D."/>
            <person name="Graves T."/>
            <person name="Grigoriev I.V."/>
            <person name="Grimwood J."/>
            <person name="Kawashima T."/>
            <person name="Lindquist E."/>
            <person name="Lucas S.M."/>
            <person name="Mead P.E."/>
            <person name="Mitros T."/>
            <person name="Ogino H."/>
            <person name="Ohta Y."/>
            <person name="Poliakov A.V."/>
            <person name="Pollet N."/>
            <person name="Robert J."/>
            <person name="Salamov A."/>
            <person name="Sater A.K."/>
            <person name="Schmutz J."/>
            <person name="Terry A."/>
            <person name="Vize P.D."/>
            <person name="Warren W.C."/>
            <person name="Wells D."/>
            <person name="Wills A."/>
            <person name="Wilson R.K."/>
            <person name="Zimmerman L.B."/>
            <person name="Zorn A.M."/>
            <person name="Grainger R."/>
            <person name="Grammer T."/>
            <person name="Khokha M.K."/>
            <person name="Richardson P.M."/>
            <person name="Rokhsar D.S."/>
        </authorList>
    </citation>
    <scope>NUCLEOTIDE SEQUENCE [LARGE SCALE GENOMIC DNA]</scope>
    <source>
        <strain evidence="18">Nigerian</strain>
    </source>
</reference>
<dbReference type="Ensembl" id="ENSXETT00000042501">
    <property type="protein sequence ID" value="ENSXETP00000042501"/>
    <property type="gene ID" value="ENSXETG00000019633"/>
</dbReference>
<keyword evidence="9" id="KW-0694">RNA-binding</keyword>
<feature type="region of interest" description="G1" evidence="16">
    <location>
        <begin position="104"/>
        <end position="111"/>
    </location>
</feature>
<evidence type="ECO:0000256" key="4">
    <source>
        <dbReference type="ARBA" id="ARBA00019149"/>
    </source>
</evidence>
<name>F6WY27_XENTR</name>
<dbReference type="OrthoDB" id="8954335at2759"/>
<evidence type="ECO:0000313" key="19">
    <source>
        <dbReference type="Proteomes" id="UP000008143"/>
    </source>
</evidence>
<evidence type="ECO:0000256" key="8">
    <source>
        <dbReference type="ARBA" id="ARBA00022792"/>
    </source>
</evidence>
<evidence type="ECO:0000259" key="17">
    <source>
        <dbReference type="PROSITE" id="PS51713"/>
    </source>
</evidence>
<dbReference type="InterPro" id="IPR005662">
    <property type="entry name" value="GTPase_Era-like"/>
</dbReference>
<dbReference type="SUPFAM" id="SSF54814">
    <property type="entry name" value="Prokaryotic type KH domain (KH-domain type II)"/>
    <property type="match status" value="1"/>
</dbReference>
<dbReference type="Gene3D" id="3.30.300.20">
    <property type="match status" value="1"/>
</dbReference>
<organism evidence="18">
    <name type="scientific">Xenopus tropicalis</name>
    <name type="common">Western clawed frog</name>
    <name type="synonym">Silurana tropicalis</name>
    <dbReference type="NCBI Taxonomy" id="8364"/>
    <lineage>
        <taxon>Eukaryota</taxon>
        <taxon>Metazoa</taxon>
        <taxon>Chordata</taxon>
        <taxon>Craniata</taxon>
        <taxon>Vertebrata</taxon>
        <taxon>Euteleostomi</taxon>
        <taxon>Amphibia</taxon>
        <taxon>Batrachia</taxon>
        <taxon>Anura</taxon>
        <taxon>Pipoidea</taxon>
        <taxon>Pipidae</taxon>
        <taxon>Xenopodinae</taxon>
        <taxon>Xenopus</taxon>
        <taxon>Silurana</taxon>
    </lineage>
</organism>
<keyword evidence="7 16" id="KW-0547">Nucleotide-binding</keyword>
<comment type="subcellular location">
    <subcellularLocation>
        <location evidence="2">Mitochondrion inner membrane</location>
        <topology evidence="2">Peripheral membrane protein</topology>
    </subcellularLocation>
    <subcellularLocation>
        <location evidence="1">Mitochondrion matrix</location>
    </subcellularLocation>
</comment>
<dbReference type="KEGG" id="xtr:100495069"/>
<feature type="region of interest" description="G2" evidence="16">
    <location>
        <begin position="130"/>
        <end position="134"/>
    </location>
</feature>
<dbReference type="GeneID" id="100495069"/>
<evidence type="ECO:0000256" key="13">
    <source>
        <dbReference type="ARBA" id="ARBA00023136"/>
    </source>
</evidence>
<dbReference type="InterPro" id="IPR005225">
    <property type="entry name" value="Small_GTP-bd"/>
</dbReference>
<evidence type="ECO:0000256" key="16">
    <source>
        <dbReference type="PROSITE-ProRule" id="PRU01050"/>
    </source>
</evidence>
<dbReference type="InterPro" id="IPR009019">
    <property type="entry name" value="KH_sf_prok-type"/>
</dbReference>
<keyword evidence="13" id="KW-0472">Membrane</keyword>
<dbReference type="HAMAP" id="MF_00367">
    <property type="entry name" value="GTPase_Era"/>
    <property type="match status" value="1"/>
</dbReference>
<dbReference type="PANTHER" id="PTHR42698">
    <property type="entry name" value="GTPASE ERA"/>
    <property type="match status" value="1"/>
</dbReference>
<dbReference type="CDD" id="cd04163">
    <property type="entry name" value="Era"/>
    <property type="match status" value="1"/>
</dbReference>
<dbReference type="Gene3D" id="3.40.50.300">
    <property type="entry name" value="P-loop containing nucleotide triphosphate hydrolases"/>
    <property type="match status" value="1"/>
</dbReference>
<evidence type="ECO:0000256" key="7">
    <source>
        <dbReference type="ARBA" id="ARBA00022741"/>
    </source>
</evidence>
<dbReference type="GO" id="GO:0005759">
    <property type="term" value="C:mitochondrial matrix"/>
    <property type="evidence" value="ECO:0000318"/>
    <property type="project" value="GO_Central"/>
</dbReference>